<comment type="subcellular location">
    <subcellularLocation>
        <location evidence="11">Cytoplasm</location>
    </subcellularLocation>
</comment>
<evidence type="ECO:0000313" key="13">
    <source>
        <dbReference type="Proteomes" id="UP000643165"/>
    </source>
</evidence>
<dbReference type="CDD" id="cd00464">
    <property type="entry name" value="SK"/>
    <property type="match status" value="1"/>
</dbReference>
<gene>
    <name evidence="11 12" type="primary">aroK</name>
    <name evidence="12" type="ORF">Vlu01_33470</name>
</gene>
<evidence type="ECO:0000256" key="10">
    <source>
        <dbReference type="ARBA" id="ARBA00048567"/>
    </source>
</evidence>
<feature type="binding site" evidence="11">
    <location>
        <position position="38"/>
    </location>
    <ligand>
        <name>substrate</name>
    </ligand>
</feature>
<evidence type="ECO:0000313" key="12">
    <source>
        <dbReference type="EMBL" id="GIJ22723.1"/>
    </source>
</evidence>
<evidence type="ECO:0000256" key="7">
    <source>
        <dbReference type="ARBA" id="ARBA00022777"/>
    </source>
</evidence>
<name>A0ABQ4IXT2_9ACTN</name>
<dbReference type="SUPFAM" id="SSF52540">
    <property type="entry name" value="P-loop containing nucleoside triphosphate hydrolases"/>
    <property type="match status" value="1"/>
</dbReference>
<dbReference type="PROSITE" id="PS01128">
    <property type="entry name" value="SHIKIMATE_KINASE"/>
    <property type="match status" value="1"/>
</dbReference>
<feature type="binding site" evidence="11">
    <location>
        <position position="156"/>
    </location>
    <ligand>
        <name>ATP</name>
        <dbReference type="ChEBI" id="CHEBI:30616"/>
    </ligand>
</feature>
<keyword evidence="6 11" id="KW-0547">Nucleotide-binding</keyword>
<comment type="pathway">
    <text evidence="1 11">Metabolic intermediate biosynthesis; chorismate biosynthesis; chorismate from D-erythrose 4-phosphate and phosphoenolpyruvate: step 5/7.</text>
</comment>
<feature type="binding site" evidence="11">
    <location>
        <position position="62"/>
    </location>
    <ligand>
        <name>substrate</name>
    </ligand>
</feature>
<keyword evidence="13" id="KW-1185">Reference proteome</keyword>
<comment type="caution">
    <text evidence="12">The sequence shown here is derived from an EMBL/GenBank/DDBJ whole genome shotgun (WGS) entry which is preliminary data.</text>
</comment>
<keyword evidence="4 11" id="KW-0028">Amino-acid biosynthesis</keyword>
<feature type="binding site" evidence="11">
    <location>
        <position position="139"/>
    </location>
    <ligand>
        <name>substrate</name>
    </ligand>
</feature>
<keyword evidence="11" id="KW-0963">Cytoplasm</keyword>
<keyword evidence="8 11" id="KW-0067">ATP-binding</keyword>
<evidence type="ECO:0000256" key="8">
    <source>
        <dbReference type="ARBA" id="ARBA00022840"/>
    </source>
</evidence>
<dbReference type="HAMAP" id="MF_00109">
    <property type="entry name" value="Shikimate_kinase"/>
    <property type="match status" value="1"/>
</dbReference>
<dbReference type="InterPro" id="IPR031322">
    <property type="entry name" value="Shikimate/glucono_kinase"/>
</dbReference>
<accession>A0ABQ4IXT2</accession>
<evidence type="ECO:0000256" key="6">
    <source>
        <dbReference type="ARBA" id="ARBA00022741"/>
    </source>
</evidence>
<dbReference type="Proteomes" id="UP000643165">
    <property type="component" value="Unassembled WGS sequence"/>
</dbReference>
<comment type="function">
    <text evidence="11">Catalyzes the specific phosphorylation of the 3-hydroxyl group of shikimic acid using ATP as a cosubstrate.</text>
</comment>
<evidence type="ECO:0000256" key="1">
    <source>
        <dbReference type="ARBA" id="ARBA00004842"/>
    </source>
</evidence>
<dbReference type="InterPro" id="IPR023000">
    <property type="entry name" value="Shikimate_kinase_CS"/>
</dbReference>
<feature type="binding site" evidence="11">
    <location>
        <position position="121"/>
    </location>
    <ligand>
        <name>ATP</name>
        <dbReference type="ChEBI" id="CHEBI:30616"/>
    </ligand>
</feature>
<comment type="subunit">
    <text evidence="11">Monomer.</text>
</comment>
<keyword evidence="11" id="KW-0479">Metal-binding</keyword>
<dbReference type="PRINTS" id="PR01100">
    <property type="entry name" value="SHIKIMTKNASE"/>
</dbReference>
<dbReference type="Gene3D" id="3.40.50.300">
    <property type="entry name" value="P-loop containing nucleotide triphosphate hydrolases"/>
    <property type="match status" value="1"/>
</dbReference>
<protein>
    <recommendedName>
        <fullName evidence="3 11">Shikimate kinase</fullName>
        <shortName evidence="11">SK</shortName>
        <ecNumber evidence="3 11">2.7.1.71</ecNumber>
    </recommendedName>
</protein>
<dbReference type="InterPro" id="IPR000623">
    <property type="entry name" value="Shikimate_kinase/TSH1"/>
</dbReference>
<dbReference type="EC" id="2.7.1.71" evidence="3 11"/>
<evidence type="ECO:0000256" key="5">
    <source>
        <dbReference type="ARBA" id="ARBA00022679"/>
    </source>
</evidence>
<evidence type="ECO:0000256" key="2">
    <source>
        <dbReference type="ARBA" id="ARBA00006997"/>
    </source>
</evidence>
<feature type="binding site" evidence="11">
    <location>
        <begin position="16"/>
        <end position="21"/>
    </location>
    <ligand>
        <name>ATP</name>
        <dbReference type="ChEBI" id="CHEBI:30616"/>
    </ligand>
</feature>
<keyword evidence="5 11" id="KW-0808">Transferase</keyword>
<evidence type="ECO:0000256" key="3">
    <source>
        <dbReference type="ARBA" id="ARBA00012154"/>
    </source>
</evidence>
<comment type="similarity">
    <text evidence="2 11">Belongs to the shikimate kinase family.</text>
</comment>
<dbReference type="InterPro" id="IPR027417">
    <property type="entry name" value="P-loop_NTPase"/>
</dbReference>
<proteinExistence type="inferred from homology"/>
<keyword evidence="7 11" id="KW-0418">Kinase</keyword>
<dbReference type="PANTHER" id="PTHR21087">
    <property type="entry name" value="SHIKIMATE KINASE"/>
    <property type="match status" value="1"/>
</dbReference>
<dbReference type="Pfam" id="PF01202">
    <property type="entry name" value="SKI"/>
    <property type="match status" value="1"/>
</dbReference>
<evidence type="ECO:0000256" key="9">
    <source>
        <dbReference type="ARBA" id="ARBA00023141"/>
    </source>
</evidence>
<evidence type="ECO:0000256" key="11">
    <source>
        <dbReference type="HAMAP-Rule" id="MF_00109"/>
    </source>
</evidence>
<feature type="binding site" evidence="11">
    <location>
        <position position="84"/>
    </location>
    <ligand>
        <name>substrate</name>
    </ligand>
</feature>
<comment type="catalytic activity">
    <reaction evidence="10 11">
        <text>shikimate + ATP = 3-phosphoshikimate + ADP + H(+)</text>
        <dbReference type="Rhea" id="RHEA:13121"/>
        <dbReference type="ChEBI" id="CHEBI:15378"/>
        <dbReference type="ChEBI" id="CHEBI:30616"/>
        <dbReference type="ChEBI" id="CHEBI:36208"/>
        <dbReference type="ChEBI" id="CHEBI:145989"/>
        <dbReference type="ChEBI" id="CHEBI:456216"/>
        <dbReference type="EC" id="2.7.1.71"/>
    </reaction>
</comment>
<organism evidence="12 13">
    <name type="scientific">Micromonospora lutea</name>
    <dbReference type="NCBI Taxonomy" id="419825"/>
    <lineage>
        <taxon>Bacteria</taxon>
        <taxon>Bacillati</taxon>
        <taxon>Actinomycetota</taxon>
        <taxon>Actinomycetes</taxon>
        <taxon>Micromonosporales</taxon>
        <taxon>Micromonosporaceae</taxon>
        <taxon>Micromonospora</taxon>
    </lineage>
</organism>
<keyword evidence="9 11" id="KW-0057">Aromatic amino acid biosynthesis</keyword>
<dbReference type="EMBL" id="BOPB01000016">
    <property type="protein sequence ID" value="GIJ22723.1"/>
    <property type="molecule type" value="Genomic_DNA"/>
</dbReference>
<dbReference type="GO" id="GO:0016301">
    <property type="term" value="F:kinase activity"/>
    <property type="evidence" value="ECO:0007669"/>
    <property type="project" value="UniProtKB-KW"/>
</dbReference>
<sequence length="171" mass="17812">MTGTIRPVCVLVGAPGSGKTTVGQGLAEALGVEFRDTDADIERVAGKPIPEIFVDEGEAHFRTLERAAVAAALVSCSGVLALGGGAVLAEENRAALVGHRVVHLSVELPDAVKRVGLGAGRPLLAINPRATLKHLMDQRRPLYAEVATVTVVTDGRTPEEIVAELVPLLKS</sequence>
<dbReference type="PANTHER" id="PTHR21087:SF16">
    <property type="entry name" value="SHIKIMATE KINASE 1, CHLOROPLASTIC"/>
    <property type="match status" value="1"/>
</dbReference>
<keyword evidence="11" id="KW-0460">Magnesium</keyword>
<feature type="binding site" evidence="11">
    <location>
        <position position="20"/>
    </location>
    <ligand>
        <name>Mg(2+)</name>
        <dbReference type="ChEBI" id="CHEBI:18420"/>
    </ligand>
</feature>
<comment type="cofactor">
    <cofactor evidence="11">
        <name>Mg(2+)</name>
        <dbReference type="ChEBI" id="CHEBI:18420"/>
    </cofactor>
    <text evidence="11">Binds 1 Mg(2+) ion per subunit.</text>
</comment>
<evidence type="ECO:0000256" key="4">
    <source>
        <dbReference type="ARBA" id="ARBA00022605"/>
    </source>
</evidence>
<reference evidence="12 13" key="1">
    <citation type="submission" date="2021-01" db="EMBL/GenBank/DDBJ databases">
        <title>Whole genome shotgun sequence of Verrucosispora lutea NBRC 106530.</title>
        <authorList>
            <person name="Komaki H."/>
            <person name="Tamura T."/>
        </authorList>
    </citation>
    <scope>NUCLEOTIDE SEQUENCE [LARGE SCALE GENOMIC DNA]</scope>
    <source>
        <strain evidence="12 13">NBRC 106530</strain>
    </source>
</reference>